<protein>
    <submittedName>
        <fullName evidence="1">Uncharacterized protein</fullName>
    </submittedName>
</protein>
<evidence type="ECO:0000313" key="1">
    <source>
        <dbReference type="EMBL" id="KKN79760.1"/>
    </source>
</evidence>
<dbReference type="AlphaFoldDB" id="A0A0F9TF13"/>
<organism evidence="1">
    <name type="scientific">marine sediment metagenome</name>
    <dbReference type="NCBI Taxonomy" id="412755"/>
    <lineage>
        <taxon>unclassified sequences</taxon>
        <taxon>metagenomes</taxon>
        <taxon>ecological metagenomes</taxon>
    </lineage>
</organism>
<dbReference type="EMBL" id="LAZR01000242">
    <property type="protein sequence ID" value="KKN79760.1"/>
    <property type="molecule type" value="Genomic_DNA"/>
</dbReference>
<comment type="caution">
    <text evidence="1">The sequence shown here is derived from an EMBL/GenBank/DDBJ whole genome shotgun (WGS) entry which is preliminary data.</text>
</comment>
<sequence length="62" mass="7190">MGCVPMRPLVVEVKLPAEYFFEFANGYFGLRRDDMRLIVPEIPEIKSAHKRLACRRPLPGEE</sequence>
<name>A0A0F9TF13_9ZZZZ</name>
<gene>
    <name evidence="1" type="ORF">LCGC14_0336150</name>
</gene>
<proteinExistence type="predicted"/>
<reference evidence="1" key="1">
    <citation type="journal article" date="2015" name="Nature">
        <title>Complex archaea that bridge the gap between prokaryotes and eukaryotes.</title>
        <authorList>
            <person name="Spang A."/>
            <person name="Saw J.H."/>
            <person name="Jorgensen S.L."/>
            <person name="Zaremba-Niedzwiedzka K."/>
            <person name="Martijn J."/>
            <person name="Lind A.E."/>
            <person name="van Eijk R."/>
            <person name="Schleper C."/>
            <person name="Guy L."/>
            <person name="Ettema T.J."/>
        </authorList>
    </citation>
    <scope>NUCLEOTIDE SEQUENCE</scope>
</reference>
<accession>A0A0F9TF13</accession>